<evidence type="ECO:0000313" key="5">
    <source>
        <dbReference type="Proteomes" id="UP000016923"/>
    </source>
</evidence>
<dbReference type="AlphaFoldDB" id="S3C5N2"/>
<keyword evidence="5" id="KW-1185">Reference proteome</keyword>
<evidence type="ECO:0000256" key="2">
    <source>
        <dbReference type="PROSITE-ProRule" id="PRU00708"/>
    </source>
</evidence>
<feature type="compositionally biased region" description="Basic and acidic residues" evidence="3">
    <location>
        <begin position="121"/>
        <end position="133"/>
    </location>
</feature>
<feature type="region of interest" description="Disordered" evidence="3">
    <location>
        <begin position="873"/>
        <end position="915"/>
    </location>
</feature>
<dbReference type="EMBL" id="KE148148">
    <property type="protein sequence ID" value="EPE08824.1"/>
    <property type="molecule type" value="Genomic_DNA"/>
</dbReference>
<dbReference type="HOGENOM" id="CLU_007681_2_0_1"/>
<dbReference type="PANTHER" id="PTHR46128:SF342">
    <property type="entry name" value="PENTACOTRIPEPTIDE-REPEAT REGION OF PRORP DOMAIN-CONTAINING PROTEIN"/>
    <property type="match status" value="1"/>
</dbReference>
<comment type="similarity">
    <text evidence="1">Belongs to the PPR family. P subfamily.</text>
</comment>
<reference evidence="4 5" key="1">
    <citation type="journal article" date="2013" name="BMC Genomics">
        <title>The genome and transcriptome of the pine saprophyte Ophiostoma piceae, and a comparison with the bark beetle-associated pine pathogen Grosmannia clavigera.</title>
        <authorList>
            <person name="Haridas S."/>
            <person name="Wang Y."/>
            <person name="Lim L."/>
            <person name="Massoumi Alamouti S."/>
            <person name="Jackman S."/>
            <person name="Docking R."/>
            <person name="Robertson G."/>
            <person name="Birol I."/>
            <person name="Bohlmann J."/>
            <person name="Breuil C."/>
        </authorList>
    </citation>
    <scope>NUCLEOTIDE SEQUENCE [LARGE SCALE GENOMIC DNA]</scope>
    <source>
        <strain evidence="4 5">UAMH 11346</strain>
    </source>
</reference>
<dbReference type="InterPro" id="IPR050872">
    <property type="entry name" value="PPR_P_subfamily"/>
</dbReference>
<feature type="region of interest" description="Disordered" evidence="3">
    <location>
        <begin position="121"/>
        <end position="143"/>
    </location>
</feature>
<evidence type="ECO:0000256" key="3">
    <source>
        <dbReference type="SAM" id="MobiDB-lite"/>
    </source>
</evidence>
<dbReference type="eggNOG" id="KOG4197">
    <property type="taxonomic scope" value="Eukaryota"/>
</dbReference>
<feature type="region of interest" description="Disordered" evidence="3">
    <location>
        <begin position="294"/>
        <end position="325"/>
    </location>
</feature>
<dbReference type="InterPro" id="IPR002885">
    <property type="entry name" value="PPR_rpt"/>
</dbReference>
<organism evidence="4 5">
    <name type="scientific">Ophiostoma piceae (strain UAMH 11346)</name>
    <name type="common">Sap stain fungus</name>
    <dbReference type="NCBI Taxonomy" id="1262450"/>
    <lineage>
        <taxon>Eukaryota</taxon>
        <taxon>Fungi</taxon>
        <taxon>Dikarya</taxon>
        <taxon>Ascomycota</taxon>
        <taxon>Pezizomycotina</taxon>
        <taxon>Sordariomycetes</taxon>
        <taxon>Sordariomycetidae</taxon>
        <taxon>Ophiostomatales</taxon>
        <taxon>Ophiostomataceae</taxon>
        <taxon>Ophiostoma</taxon>
    </lineage>
</organism>
<name>S3C5N2_OPHP1</name>
<dbReference type="PANTHER" id="PTHR46128">
    <property type="entry name" value="MITOCHONDRIAL GROUP I INTRON SPLICING FACTOR CCM1"/>
    <property type="match status" value="1"/>
</dbReference>
<dbReference type="Gene3D" id="1.25.40.10">
    <property type="entry name" value="Tetratricopeptide repeat domain"/>
    <property type="match status" value="3"/>
</dbReference>
<dbReference type="PROSITE" id="PS51375">
    <property type="entry name" value="PPR"/>
    <property type="match status" value="1"/>
</dbReference>
<dbReference type="OrthoDB" id="185373at2759"/>
<gene>
    <name evidence="4" type="ORF">F503_04411</name>
</gene>
<evidence type="ECO:0000256" key="1">
    <source>
        <dbReference type="ARBA" id="ARBA00007626"/>
    </source>
</evidence>
<feature type="region of interest" description="Disordered" evidence="3">
    <location>
        <begin position="76"/>
        <end position="102"/>
    </location>
</feature>
<protein>
    <submittedName>
        <fullName evidence="4">Pentatricopeptide repeat protein</fullName>
    </submittedName>
</protein>
<dbReference type="Pfam" id="PF13041">
    <property type="entry name" value="PPR_2"/>
    <property type="match status" value="1"/>
</dbReference>
<dbReference type="VEuPathDB" id="FungiDB:F503_04411"/>
<evidence type="ECO:0000313" key="4">
    <source>
        <dbReference type="EMBL" id="EPE08824.1"/>
    </source>
</evidence>
<dbReference type="STRING" id="1262450.S3C5N2"/>
<dbReference type="Proteomes" id="UP000016923">
    <property type="component" value="Unassembled WGS sequence"/>
</dbReference>
<sequence length="1037" mass="115394">MGDPRVICLLCRARQSVQVAVRRGGGALAGRSSNSWTPSQRRWNTTVNGDSAGMGGASAGDNAAGSNFDALGKAYRTTRKRQSNVMPQDSLPRRSRPSKTSNDAALAVFQDIVGDQRQFDQLRRTRNSDKEGSEVEAGAEETEEENIEWAKLEQAARMQTPQDYQVSQGRVLHINKLLYDELVRLVQMGSQKDKSIVEVFAFFETALLPDMIKMGSRIPDVFRQTSEKMMYEVSMAKRRDFLDTSLPSVARITEIRRQLGLLSTPRTWLALVLELTETILLSYQSNLENSLDDGQSAEVSLVEGAESTEEAASSEDRADNSQATEDPILADQRQYLINELIDAWRIFILPDVVTSDPDTLASTSAQEFRMPKPDPILMEKYAKKNKPELAIASLFPRYAPQQLQNALPAVLATYAALVDSEIADAAAKEKAQEFITSVKGILEVLAIDRRSIGRIFGQHKRLAKYMIDRWPLDGPRQDFKINRAMRLKRAKWAMNFKSIHGQVGNALRTRNLQSCEDAWERFWAAISSPDYQGSVRLSRAESLFDYFIMVFTTMRMPDRAIAVWNLMSTVGVEPTLNTWTSFMEGCKLASDPNGIHTIWEKLIASGIEIDTPAWTARISGLIRSGETEAGILALKEMQSTWEASNTDNKKASDAHRPKAVKPTIEPVNAAIAGVMRLGDMQAARKILGWAGQHGIAPDVTTFNTILYPLMREGRAEEAGNLLEVMRKQGIQADEGTVTILLEATLGSGAMDGRSSEEQTELVKQVLAEIEAAGIDANQMTYGKIIYLLLADGIQSTEQRVAHRQRNSSAQDWGSTRLVAWNEQADEAVRVVLDRMRQRKIPLSPHIYTMLAQHYFSLNPPDLAAIKSLIETGNPSTGLRDSNASEKIAGDTENQEQRVSNGELAAEKASEEAAEDIAEDAAEDDQRTAFSPAVFDRVFWERVVRGFAQLGDTHSALKYFKNIEDSLSLTSSTLEDLLRALLKNNEWEAATQLVTKVRAQKMHVVESVNATRGQAGEQGQARRVFRHRFWHLAAQHGL</sequence>
<accession>S3C5N2</accession>
<proteinExistence type="inferred from homology"/>
<dbReference type="InterPro" id="IPR011990">
    <property type="entry name" value="TPR-like_helical_dom_sf"/>
</dbReference>
<feature type="repeat" description="PPR" evidence="2">
    <location>
        <begin position="698"/>
        <end position="732"/>
    </location>
</feature>